<dbReference type="AlphaFoldDB" id="A0A0C1ZWG2"/>
<dbReference type="SUPFAM" id="SSF50974">
    <property type="entry name" value="Nitrous oxide reductase, N-terminal domain"/>
    <property type="match status" value="1"/>
</dbReference>
<dbReference type="PANTHER" id="PTHR30600:SF10">
    <property type="entry name" value="BLL6722 PROTEIN"/>
    <property type="match status" value="1"/>
</dbReference>
<organism evidence="9 10">
    <name type="scientific">Enhygromyxa salina</name>
    <dbReference type="NCBI Taxonomy" id="215803"/>
    <lineage>
        <taxon>Bacteria</taxon>
        <taxon>Pseudomonadati</taxon>
        <taxon>Myxococcota</taxon>
        <taxon>Polyangia</taxon>
        <taxon>Nannocystales</taxon>
        <taxon>Nannocystaceae</taxon>
        <taxon>Enhygromyxa</taxon>
    </lineage>
</organism>
<dbReference type="GO" id="GO:0004130">
    <property type="term" value="F:cytochrome-c peroxidase activity"/>
    <property type="evidence" value="ECO:0007669"/>
    <property type="project" value="TreeGrafter"/>
</dbReference>
<evidence type="ECO:0000256" key="7">
    <source>
        <dbReference type="SAM" id="SignalP"/>
    </source>
</evidence>
<protein>
    <submittedName>
        <fullName evidence="9">Surface antigen protein</fullName>
    </submittedName>
</protein>
<comment type="caution">
    <text evidence="9">The sequence shown here is derived from an EMBL/GenBank/DDBJ whole genome shotgun (WGS) entry which is preliminary data.</text>
</comment>
<dbReference type="SUPFAM" id="SSF46626">
    <property type="entry name" value="Cytochrome c"/>
    <property type="match status" value="2"/>
</dbReference>
<feature type="signal peptide" evidence="7">
    <location>
        <begin position="1"/>
        <end position="19"/>
    </location>
</feature>
<feature type="domain" description="Cytochrome c" evidence="8">
    <location>
        <begin position="468"/>
        <end position="570"/>
    </location>
</feature>
<dbReference type="EMBL" id="JMCC02000054">
    <property type="protein sequence ID" value="KIG15398.1"/>
    <property type="molecule type" value="Genomic_DNA"/>
</dbReference>
<evidence type="ECO:0000256" key="2">
    <source>
        <dbReference type="ARBA" id="ARBA00022723"/>
    </source>
</evidence>
<dbReference type="Pfam" id="PF00034">
    <property type="entry name" value="Cytochrom_C"/>
    <property type="match status" value="1"/>
</dbReference>
<evidence type="ECO:0000256" key="4">
    <source>
        <dbReference type="ARBA" id="ARBA00023002"/>
    </source>
</evidence>
<feature type="domain" description="Cytochrome c" evidence="8">
    <location>
        <begin position="581"/>
        <end position="678"/>
    </location>
</feature>
<keyword evidence="5 6" id="KW-0408">Iron</keyword>
<keyword evidence="4" id="KW-0560">Oxidoreductase</keyword>
<keyword evidence="1 6" id="KW-0349">Heme</keyword>
<dbReference type="InterPro" id="IPR015943">
    <property type="entry name" value="WD40/YVTN_repeat-like_dom_sf"/>
</dbReference>
<evidence type="ECO:0000256" key="1">
    <source>
        <dbReference type="ARBA" id="ARBA00022617"/>
    </source>
</evidence>
<gene>
    <name evidence="9" type="ORF">DB30_05594</name>
</gene>
<evidence type="ECO:0000256" key="6">
    <source>
        <dbReference type="PROSITE-ProRule" id="PRU00433"/>
    </source>
</evidence>
<dbReference type="GO" id="GO:0020037">
    <property type="term" value="F:heme binding"/>
    <property type="evidence" value="ECO:0007669"/>
    <property type="project" value="InterPro"/>
</dbReference>
<keyword evidence="2 6" id="KW-0479">Metal-binding</keyword>
<dbReference type="GO" id="GO:0009055">
    <property type="term" value="F:electron transfer activity"/>
    <property type="evidence" value="ECO:0007669"/>
    <property type="project" value="InterPro"/>
</dbReference>
<dbReference type="InterPro" id="IPR011045">
    <property type="entry name" value="N2O_reductase_N"/>
</dbReference>
<evidence type="ECO:0000313" key="10">
    <source>
        <dbReference type="Proteomes" id="UP000031599"/>
    </source>
</evidence>
<dbReference type="GO" id="GO:0046872">
    <property type="term" value="F:metal ion binding"/>
    <property type="evidence" value="ECO:0007669"/>
    <property type="project" value="UniProtKB-KW"/>
</dbReference>
<dbReference type="Gene3D" id="2.130.10.10">
    <property type="entry name" value="YVTN repeat-like/Quinoprotein amine dehydrogenase"/>
    <property type="match status" value="1"/>
</dbReference>
<evidence type="ECO:0000256" key="5">
    <source>
        <dbReference type="ARBA" id="ARBA00023004"/>
    </source>
</evidence>
<accession>A0A0C1ZWG2</accession>
<dbReference type="InterPro" id="IPR036909">
    <property type="entry name" value="Cyt_c-like_dom_sf"/>
</dbReference>
<evidence type="ECO:0000313" key="9">
    <source>
        <dbReference type="EMBL" id="KIG15398.1"/>
    </source>
</evidence>
<feature type="chain" id="PRO_5002157551" evidence="7">
    <location>
        <begin position="20"/>
        <end position="678"/>
    </location>
</feature>
<dbReference type="Gene3D" id="1.10.760.10">
    <property type="entry name" value="Cytochrome c-like domain"/>
    <property type="match status" value="2"/>
</dbReference>
<dbReference type="InterPro" id="IPR009056">
    <property type="entry name" value="Cyt_c-like_dom"/>
</dbReference>
<evidence type="ECO:0000259" key="8">
    <source>
        <dbReference type="PROSITE" id="PS51007"/>
    </source>
</evidence>
<dbReference type="PANTHER" id="PTHR30600">
    <property type="entry name" value="CYTOCHROME C PEROXIDASE-RELATED"/>
    <property type="match status" value="1"/>
</dbReference>
<name>A0A0C1ZWG2_9BACT</name>
<keyword evidence="3 7" id="KW-0732">Signal</keyword>
<proteinExistence type="predicted"/>
<reference evidence="9 10" key="1">
    <citation type="submission" date="2014-12" db="EMBL/GenBank/DDBJ databases">
        <title>Genome assembly of Enhygromyxa salina DSM 15201.</title>
        <authorList>
            <person name="Sharma G."/>
            <person name="Subramanian S."/>
        </authorList>
    </citation>
    <scope>NUCLEOTIDE SEQUENCE [LARGE SCALE GENOMIC DNA]</scope>
    <source>
        <strain evidence="9 10">DSM 15201</strain>
    </source>
</reference>
<dbReference type="PROSITE" id="PS51007">
    <property type="entry name" value="CYTC"/>
    <property type="match status" value="2"/>
</dbReference>
<dbReference type="InterPro" id="IPR051395">
    <property type="entry name" value="Cytochrome_c_Peroxidase/MauG"/>
</dbReference>
<evidence type="ECO:0000256" key="3">
    <source>
        <dbReference type="ARBA" id="ARBA00022729"/>
    </source>
</evidence>
<dbReference type="Proteomes" id="UP000031599">
    <property type="component" value="Unassembled WGS sequence"/>
</dbReference>
<sequence length="678" mass="70993">MSLRKPLVSVSLLSLTALAFGLGLSHPDEAEGRRIPMQEAQLDEMMFEEPIMDHEGFGFAAAQFRLDDMPLGGTTAPTVTPHAGSHGGTLALDAHGVLVLDRDSGKLVRTTRSGEQLASLDFGVGAGELVSDPKHELVYVADRQANKVVRIQAGARSFTVLDSAAIREPHGLALSPDGATIYITSVANHELVALDTQTMHPRWRLELAAEPRGVAVSADGKHAIVGFLTTGAIASVDLGTSPSANYVTLDPAQRVGTDPFSGEFINGAPANFDAPRFNGGDPSLADVKDVGLRFARNTYAVGYIGNDLAIAPHQLSTPHLPSNGFEDTGSYGGGGGFTAPITHRVAMIDAENSFAPSLAFAEIGVHQPRALAYDAGSDTLYLAGYGNDQIMAVAQVSQASIHLSWISVAQSASGACGPDGLAVDGTKLFVHCELDRSLVHMDLATVESLGAPSATPLGASLGPSSRSASAQRGAELFRRGQDHRISTGGVMACASCHAEGRTDGLSWRIEGHNLQTPLLAGRVAGSHPFKWDGKDKDLQTSLSNTVGRLGGSGLSHTDVRDLQAFLESLPQPVPPSTDDAKTIARGKAVFESAEAACSACHDGPTFADGQLHDLAANIGSVDTPSLIGLAHTAPYYHDGSARTLRALLTDKGSIHDMGQTAHLNERQLGDLIAYLESL</sequence>